<dbReference type="EMBL" id="VBPB01000219">
    <property type="protein sequence ID" value="TMQ70529.1"/>
    <property type="molecule type" value="Genomic_DNA"/>
</dbReference>
<dbReference type="AlphaFoldDB" id="A0A538U478"/>
<protein>
    <submittedName>
        <fullName evidence="3">PEP-CTERM sorting domain-containing protein</fullName>
    </submittedName>
</protein>
<dbReference type="InterPro" id="IPR013424">
    <property type="entry name" value="Ice-binding_C"/>
</dbReference>
<feature type="compositionally biased region" description="Polar residues" evidence="1">
    <location>
        <begin position="32"/>
        <end position="41"/>
    </location>
</feature>
<proteinExistence type="predicted"/>
<gene>
    <name evidence="3" type="ORF">E6K81_12380</name>
</gene>
<sequence>MAIRVPASAVHVLPALRKRSSRSTDDPISIETVPSTISSDRAPQPGPGKWNHRLSRMGGAISMRGILAGLLLLLCSSGASATLIAYWNFAGYTDASSATTIAASAGTGTLTITGFPDADLTVVGGTTINETVPADVAQKEAIQLKNAANNGDYLDLAFSLTGFQDPVLTYVSQRNTDGFNPVNPSNTPINTFNAGTLVTRDFTGVGALANQASVILRYTVGGASGGGGARNDIDNIQINASTFIPEPSTCALLSTGLLGLVISCRRARG</sequence>
<name>A0A538U478_UNCEI</name>
<keyword evidence="2" id="KW-1133">Transmembrane helix</keyword>
<evidence type="ECO:0000256" key="1">
    <source>
        <dbReference type="SAM" id="MobiDB-lite"/>
    </source>
</evidence>
<reference evidence="3 4" key="1">
    <citation type="journal article" date="2019" name="Nat. Microbiol.">
        <title>Mediterranean grassland soil C-N compound turnover is dependent on rainfall and depth, and is mediated by genomically divergent microorganisms.</title>
        <authorList>
            <person name="Diamond S."/>
            <person name="Andeer P.F."/>
            <person name="Li Z."/>
            <person name="Crits-Christoph A."/>
            <person name="Burstein D."/>
            <person name="Anantharaman K."/>
            <person name="Lane K.R."/>
            <person name="Thomas B.C."/>
            <person name="Pan C."/>
            <person name="Northen T.R."/>
            <person name="Banfield J.F."/>
        </authorList>
    </citation>
    <scope>NUCLEOTIDE SEQUENCE [LARGE SCALE GENOMIC DNA]</scope>
    <source>
        <strain evidence="3">WS_11</strain>
    </source>
</reference>
<keyword evidence="2" id="KW-0812">Transmembrane</keyword>
<dbReference type="Proteomes" id="UP000319771">
    <property type="component" value="Unassembled WGS sequence"/>
</dbReference>
<organism evidence="3 4">
    <name type="scientific">Eiseniibacteriota bacterium</name>
    <dbReference type="NCBI Taxonomy" id="2212470"/>
    <lineage>
        <taxon>Bacteria</taxon>
        <taxon>Candidatus Eiseniibacteriota</taxon>
    </lineage>
</organism>
<feature type="transmembrane region" description="Helical" evidence="2">
    <location>
        <begin position="66"/>
        <end position="87"/>
    </location>
</feature>
<evidence type="ECO:0000256" key="2">
    <source>
        <dbReference type="SAM" id="Phobius"/>
    </source>
</evidence>
<comment type="caution">
    <text evidence="3">The sequence shown here is derived from an EMBL/GenBank/DDBJ whole genome shotgun (WGS) entry which is preliminary data.</text>
</comment>
<feature type="region of interest" description="Disordered" evidence="1">
    <location>
        <begin position="22"/>
        <end position="49"/>
    </location>
</feature>
<accession>A0A538U478</accession>
<evidence type="ECO:0000313" key="3">
    <source>
        <dbReference type="EMBL" id="TMQ70529.1"/>
    </source>
</evidence>
<dbReference type="NCBIfam" id="TIGR02595">
    <property type="entry name" value="PEP_CTERM"/>
    <property type="match status" value="1"/>
</dbReference>
<keyword evidence="2" id="KW-0472">Membrane</keyword>
<evidence type="ECO:0000313" key="4">
    <source>
        <dbReference type="Proteomes" id="UP000319771"/>
    </source>
</evidence>